<evidence type="ECO:0000313" key="3">
    <source>
        <dbReference type="Proteomes" id="UP000326396"/>
    </source>
</evidence>
<dbReference type="AlphaFoldDB" id="A0A5N6PTI9"/>
<dbReference type="PANTHER" id="PTHR11439:SF515">
    <property type="entry name" value="GAG-POL POLYPROTEIN"/>
    <property type="match status" value="1"/>
</dbReference>
<dbReference type="OrthoDB" id="543212at2759"/>
<feature type="domain" description="Reverse transcriptase Ty1/copia-type" evidence="1">
    <location>
        <begin position="115"/>
        <end position="181"/>
    </location>
</feature>
<protein>
    <recommendedName>
        <fullName evidence="1">Reverse transcriptase Ty1/copia-type domain-containing protein</fullName>
    </recommendedName>
</protein>
<sequence>MLDVSKGSIVVSRDVTFEESRSWEWGTSENNKETEFEGPRERTYCARFPNVFNSSNPARAPEETYDDSPPQGFKSLEEVYDLLLAEEEQVNFKEAAKRKEWAQAMEEEMASIERNKTWRLVNLPKGCRPIGLKWVYKIKKDARGQITRHKARLVSKGYIQQHGVEYNEVFAPVARLDCWKLCDWFLHWLPKKAGFEKQGQEDKVYRLTKALYGLKQAPRAQNTKLDGVLRGYGFTRCKLEQAELKTATPQNSPWNPGSRGKEELLGYSDSSYSMDQDDGKGTTGVVFYFNEMPITWSSQKQQTVAQSSCEAEFMAATAAACQAIWLRGLLAEITGEKEQQILIKVDNKSAIALMKNPVFHGRSKHINTGFHYIRECVEREQIKVEHISEEEQRADILTKALPKIKFSEMRDKLGMEEIEET</sequence>
<proteinExistence type="predicted"/>
<dbReference type="EMBL" id="SZYD01000003">
    <property type="protein sequence ID" value="KAD6796495.1"/>
    <property type="molecule type" value="Genomic_DNA"/>
</dbReference>
<dbReference type="SUPFAM" id="SSF56672">
    <property type="entry name" value="DNA/RNA polymerases"/>
    <property type="match status" value="1"/>
</dbReference>
<organism evidence="2 3">
    <name type="scientific">Mikania micrantha</name>
    <name type="common">bitter vine</name>
    <dbReference type="NCBI Taxonomy" id="192012"/>
    <lineage>
        <taxon>Eukaryota</taxon>
        <taxon>Viridiplantae</taxon>
        <taxon>Streptophyta</taxon>
        <taxon>Embryophyta</taxon>
        <taxon>Tracheophyta</taxon>
        <taxon>Spermatophyta</taxon>
        <taxon>Magnoliopsida</taxon>
        <taxon>eudicotyledons</taxon>
        <taxon>Gunneridae</taxon>
        <taxon>Pentapetalae</taxon>
        <taxon>asterids</taxon>
        <taxon>campanulids</taxon>
        <taxon>Asterales</taxon>
        <taxon>Asteraceae</taxon>
        <taxon>Asteroideae</taxon>
        <taxon>Heliantheae alliance</taxon>
        <taxon>Eupatorieae</taxon>
        <taxon>Mikania</taxon>
    </lineage>
</organism>
<comment type="caution">
    <text evidence="2">The sequence shown here is derived from an EMBL/GenBank/DDBJ whole genome shotgun (WGS) entry which is preliminary data.</text>
</comment>
<evidence type="ECO:0000313" key="2">
    <source>
        <dbReference type="EMBL" id="KAD6796495.1"/>
    </source>
</evidence>
<dbReference type="Pfam" id="PF07727">
    <property type="entry name" value="RVT_2"/>
    <property type="match status" value="2"/>
</dbReference>
<feature type="domain" description="Reverse transcriptase Ty1/copia-type" evidence="1">
    <location>
        <begin position="191"/>
        <end position="240"/>
    </location>
</feature>
<dbReference type="InterPro" id="IPR036397">
    <property type="entry name" value="RNaseH_sf"/>
</dbReference>
<reference evidence="2 3" key="1">
    <citation type="submission" date="2019-05" db="EMBL/GenBank/DDBJ databases">
        <title>Mikania micrantha, genome provides insights into the molecular mechanism of rapid growth.</title>
        <authorList>
            <person name="Liu B."/>
        </authorList>
    </citation>
    <scope>NUCLEOTIDE SEQUENCE [LARGE SCALE GENOMIC DNA]</scope>
    <source>
        <strain evidence="2">NLD-2019</strain>
        <tissue evidence="2">Leaf</tissue>
    </source>
</reference>
<dbReference type="Gene3D" id="3.30.420.10">
    <property type="entry name" value="Ribonuclease H-like superfamily/Ribonuclease H"/>
    <property type="match status" value="1"/>
</dbReference>
<evidence type="ECO:0000259" key="1">
    <source>
        <dbReference type="Pfam" id="PF07727"/>
    </source>
</evidence>
<gene>
    <name evidence="2" type="ORF">E3N88_07391</name>
</gene>
<accession>A0A5N6PTI9</accession>
<dbReference type="PANTHER" id="PTHR11439">
    <property type="entry name" value="GAG-POL-RELATED RETROTRANSPOSON"/>
    <property type="match status" value="1"/>
</dbReference>
<dbReference type="GO" id="GO:0003676">
    <property type="term" value="F:nucleic acid binding"/>
    <property type="evidence" value="ECO:0007669"/>
    <property type="project" value="InterPro"/>
</dbReference>
<keyword evidence="3" id="KW-1185">Reference proteome</keyword>
<name>A0A5N6PTI9_9ASTR</name>
<dbReference type="Proteomes" id="UP000326396">
    <property type="component" value="Linkage Group LG11"/>
</dbReference>
<dbReference type="InterPro" id="IPR043502">
    <property type="entry name" value="DNA/RNA_pol_sf"/>
</dbReference>
<dbReference type="CDD" id="cd09272">
    <property type="entry name" value="RNase_HI_RT_Ty1"/>
    <property type="match status" value="1"/>
</dbReference>
<dbReference type="InterPro" id="IPR013103">
    <property type="entry name" value="RVT_2"/>
</dbReference>